<dbReference type="AlphaFoldDB" id="A0AAV3M9Q5"/>
<proteinExistence type="predicted"/>
<accession>A0AAV3M9Q5</accession>
<feature type="transmembrane region" description="Helical" evidence="1">
    <location>
        <begin position="36"/>
        <end position="52"/>
    </location>
</feature>
<dbReference type="Proteomes" id="UP000022311">
    <property type="component" value="Unassembled WGS sequence"/>
</dbReference>
<evidence type="ECO:0000256" key="1">
    <source>
        <dbReference type="SAM" id="Phobius"/>
    </source>
</evidence>
<keyword evidence="1" id="KW-0472">Membrane</keyword>
<comment type="caution">
    <text evidence="2">The sequence shown here is derived from an EMBL/GenBank/DDBJ whole genome shotgun (WGS) entry which is preliminary data.</text>
</comment>
<sequence>MAKIYQFPQGAEKKEIQAKLKKAQSVKTKKDIKKSSLSHTLSILFLGVRYFLGVTLDVLLLMVVSIISVFRYLIIPLGIFALALFYYNNGKMWNVEMTVTTALMVLSLINPVVLQDIQPFQTLLGVKSKQEG</sequence>
<keyword evidence="1" id="KW-1133">Transmembrane helix</keyword>
<keyword evidence="1" id="KW-0812">Transmembrane</keyword>
<evidence type="ECO:0000313" key="3">
    <source>
        <dbReference type="Proteomes" id="UP000022311"/>
    </source>
</evidence>
<evidence type="ECO:0000313" key="2">
    <source>
        <dbReference type="EMBL" id="EUD12381.1"/>
    </source>
</evidence>
<dbReference type="EMBL" id="JALD01000025">
    <property type="protein sequence ID" value="EUD12381.1"/>
    <property type="molecule type" value="Genomic_DNA"/>
</dbReference>
<organism evidence="2 3">
    <name type="scientific">Providencia alcalifaciens 205/92</name>
    <dbReference type="NCBI Taxonomy" id="1256988"/>
    <lineage>
        <taxon>Bacteria</taxon>
        <taxon>Pseudomonadati</taxon>
        <taxon>Pseudomonadota</taxon>
        <taxon>Gammaproteobacteria</taxon>
        <taxon>Enterobacterales</taxon>
        <taxon>Morganellaceae</taxon>
        <taxon>Providencia</taxon>
    </lineage>
</organism>
<protein>
    <submittedName>
        <fullName evidence="2">Uncharacterized protein</fullName>
    </submittedName>
</protein>
<name>A0AAV3M9Q5_9GAMM</name>
<dbReference type="RefSeq" id="WP_036960164.1">
    <property type="nucleotide sequence ID" value="NZ_JALD01000025.1"/>
</dbReference>
<gene>
    <name evidence="2" type="ORF">HMPREF1563_0094</name>
</gene>
<reference evidence="2 3" key="1">
    <citation type="submission" date="2014-01" db="EMBL/GenBank/DDBJ databases">
        <authorList>
            <person name="Durkin A.S."/>
            <person name="McCorrison J."/>
            <person name="Torralba M."/>
            <person name="Gillis M."/>
            <person name="Haft D.H."/>
            <person name="Methe B."/>
            <person name="Sutton G."/>
            <person name="Nelson K.E."/>
        </authorList>
    </citation>
    <scope>NUCLEOTIDE SEQUENCE [LARGE SCALE GENOMIC DNA]</scope>
    <source>
        <strain evidence="2 3">205/92</strain>
    </source>
</reference>
<feature type="transmembrane region" description="Helical" evidence="1">
    <location>
        <begin position="58"/>
        <end position="87"/>
    </location>
</feature>